<dbReference type="RefSeq" id="WP_084742838.1">
    <property type="nucleotide sequence ID" value="NZ_FPJG01000006.1"/>
</dbReference>
<dbReference type="Proteomes" id="UP000182740">
    <property type="component" value="Unassembled WGS sequence"/>
</dbReference>
<feature type="transmembrane region" description="Helical" evidence="1">
    <location>
        <begin position="44"/>
        <end position="67"/>
    </location>
</feature>
<organism evidence="2 3">
    <name type="scientific">Amycolatopsis australiensis</name>
    <dbReference type="NCBI Taxonomy" id="546364"/>
    <lineage>
        <taxon>Bacteria</taxon>
        <taxon>Bacillati</taxon>
        <taxon>Actinomycetota</taxon>
        <taxon>Actinomycetes</taxon>
        <taxon>Pseudonocardiales</taxon>
        <taxon>Pseudonocardiaceae</taxon>
        <taxon>Amycolatopsis</taxon>
    </lineage>
</organism>
<feature type="transmembrane region" description="Helical" evidence="1">
    <location>
        <begin position="74"/>
        <end position="96"/>
    </location>
</feature>
<dbReference type="EMBL" id="FPJG01000006">
    <property type="protein sequence ID" value="SFW65235.1"/>
    <property type="molecule type" value="Genomic_DNA"/>
</dbReference>
<keyword evidence="1" id="KW-0472">Membrane</keyword>
<proteinExistence type="predicted"/>
<dbReference type="STRING" id="546364.SAMN04489730_2454"/>
<keyword evidence="1" id="KW-1133">Transmembrane helix</keyword>
<reference evidence="3" key="1">
    <citation type="submission" date="2016-11" db="EMBL/GenBank/DDBJ databases">
        <authorList>
            <person name="Varghese N."/>
            <person name="Submissions S."/>
        </authorList>
    </citation>
    <scope>NUCLEOTIDE SEQUENCE [LARGE SCALE GENOMIC DNA]</scope>
    <source>
        <strain evidence="3">DSM 44671</strain>
    </source>
</reference>
<feature type="transmembrane region" description="Helical" evidence="1">
    <location>
        <begin position="108"/>
        <end position="129"/>
    </location>
</feature>
<keyword evidence="1" id="KW-0812">Transmembrane</keyword>
<accession>A0A1K1R050</accession>
<sequence>MTSTERRTAVAAALLALLGGLLYLAGLVLDVVALARFPEDAGRVAVHAAVDAVLAATLLPGAVLLLRHRPAGRICCIAGSAAAVLATLTSTLLGAAGRTLDGPGALTAGGLAALAVVVPPALVTLGLALSDPTARWCDTEIHPT</sequence>
<protein>
    <submittedName>
        <fullName evidence="2">Uncharacterized protein</fullName>
    </submittedName>
</protein>
<evidence type="ECO:0000313" key="2">
    <source>
        <dbReference type="EMBL" id="SFW65235.1"/>
    </source>
</evidence>
<keyword evidence="3" id="KW-1185">Reference proteome</keyword>
<evidence type="ECO:0000313" key="3">
    <source>
        <dbReference type="Proteomes" id="UP000182740"/>
    </source>
</evidence>
<gene>
    <name evidence="2" type="ORF">SAMN04489730_2454</name>
</gene>
<name>A0A1K1R050_9PSEU</name>
<evidence type="ECO:0000256" key="1">
    <source>
        <dbReference type="SAM" id="Phobius"/>
    </source>
</evidence>
<dbReference type="AlphaFoldDB" id="A0A1K1R050"/>